<evidence type="ECO:0000256" key="1">
    <source>
        <dbReference type="ARBA" id="ARBA00018672"/>
    </source>
</evidence>
<comment type="function">
    <text evidence="4">May play the central regulatory role in sporulation. It may be an element of the effector pathway responsible for the activation of sporulation genes in response to nutritional stress. Spo0A may act in concert with spo0H (a sigma factor) to control the expression of some genes that are critical to the sporulation process.</text>
</comment>
<organism evidence="7 8">
    <name type="scientific">Eisenbergiella porci</name>
    <dbReference type="NCBI Taxonomy" id="2652274"/>
    <lineage>
        <taxon>Bacteria</taxon>
        <taxon>Bacillati</taxon>
        <taxon>Bacillota</taxon>
        <taxon>Clostridia</taxon>
        <taxon>Lachnospirales</taxon>
        <taxon>Lachnospiraceae</taxon>
        <taxon>Eisenbergiella</taxon>
    </lineage>
</organism>
<dbReference type="AlphaFoldDB" id="A0A6N7WI28"/>
<keyword evidence="3" id="KW-0902">Two-component regulatory system</keyword>
<comment type="caution">
    <text evidence="7">The sequence shown here is derived from an EMBL/GenBank/DDBJ whole genome shotgun (WGS) entry which is preliminary data.</text>
</comment>
<dbReference type="Gene3D" id="3.40.50.2300">
    <property type="match status" value="1"/>
</dbReference>
<keyword evidence="8" id="KW-1185">Reference proteome</keyword>
<sequence length="72" mass="8173">MRASGRPDARTVPIVAMSANAFEEDVKKSLESGMNAHLAKPFQMEDLIRTMRRIIGKENRMEKNRPGELDVM</sequence>
<dbReference type="InterPro" id="IPR001789">
    <property type="entry name" value="Sig_transdc_resp-reg_receiver"/>
</dbReference>
<evidence type="ECO:0000259" key="6">
    <source>
        <dbReference type="PROSITE" id="PS50110"/>
    </source>
</evidence>
<proteinExistence type="predicted"/>
<protein>
    <recommendedName>
        <fullName evidence="1">Stage 0 sporulation protein A homolog</fullName>
    </recommendedName>
</protein>
<feature type="domain" description="Response regulatory" evidence="6">
    <location>
        <begin position="1"/>
        <end position="55"/>
    </location>
</feature>
<evidence type="ECO:0000313" key="7">
    <source>
        <dbReference type="EMBL" id="MSS90363.1"/>
    </source>
</evidence>
<dbReference type="GO" id="GO:0000160">
    <property type="term" value="P:phosphorelay signal transduction system"/>
    <property type="evidence" value="ECO:0007669"/>
    <property type="project" value="UniProtKB-KW"/>
</dbReference>
<evidence type="ECO:0000256" key="3">
    <source>
        <dbReference type="ARBA" id="ARBA00023012"/>
    </source>
</evidence>
<evidence type="ECO:0000256" key="5">
    <source>
        <dbReference type="PROSITE-ProRule" id="PRU00169"/>
    </source>
</evidence>
<dbReference type="EMBL" id="VUMI01000037">
    <property type="protein sequence ID" value="MSS90363.1"/>
    <property type="molecule type" value="Genomic_DNA"/>
</dbReference>
<name>A0A6N7WI28_9FIRM</name>
<comment type="caution">
    <text evidence="5">Lacks conserved residue(s) required for the propagation of feature annotation.</text>
</comment>
<dbReference type="PROSITE" id="PS50110">
    <property type="entry name" value="RESPONSE_REGULATORY"/>
    <property type="match status" value="1"/>
</dbReference>
<dbReference type="PANTHER" id="PTHR45339:SF1">
    <property type="entry name" value="HYBRID SIGNAL TRANSDUCTION HISTIDINE KINASE J"/>
    <property type="match status" value="1"/>
</dbReference>
<gene>
    <name evidence="7" type="ORF">FYJ45_19395</name>
</gene>
<evidence type="ECO:0000256" key="4">
    <source>
        <dbReference type="ARBA" id="ARBA00024867"/>
    </source>
</evidence>
<dbReference type="Proteomes" id="UP000436047">
    <property type="component" value="Unassembled WGS sequence"/>
</dbReference>
<dbReference type="PANTHER" id="PTHR45339">
    <property type="entry name" value="HYBRID SIGNAL TRANSDUCTION HISTIDINE KINASE J"/>
    <property type="match status" value="1"/>
</dbReference>
<dbReference type="SUPFAM" id="SSF52172">
    <property type="entry name" value="CheY-like"/>
    <property type="match status" value="1"/>
</dbReference>
<evidence type="ECO:0000313" key="8">
    <source>
        <dbReference type="Proteomes" id="UP000436047"/>
    </source>
</evidence>
<keyword evidence="2" id="KW-0597">Phosphoprotein</keyword>
<evidence type="ECO:0000256" key="2">
    <source>
        <dbReference type="ARBA" id="ARBA00022553"/>
    </source>
</evidence>
<reference evidence="7 8" key="1">
    <citation type="submission" date="2019-08" db="EMBL/GenBank/DDBJ databases">
        <title>In-depth cultivation of the pig gut microbiome towards novel bacterial diversity and tailored functional studies.</title>
        <authorList>
            <person name="Wylensek D."/>
            <person name="Hitch T.C.A."/>
            <person name="Clavel T."/>
        </authorList>
    </citation>
    <scope>NUCLEOTIDE SEQUENCE [LARGE SCALE GENOMIC DNA]</scope>
    <source>
        <strain evidence="7 8">WCA-389-WT-23B</strain>
    </source>
</reference>
<dbReference type="InterPro" id="IPR011006">
    <property type="entry name" value="CheY-like_superfamily"/>
</dbReference>
<accession>A0A6N7WI28</accession>